<gene>
    <name evidence="5" type="ORF">N7493_005001</name>
</gene>
<reference evidence="5" key="1">
    <citation type="journal article" date="2023" name="IMA Fungus">
        <title>Comparative genomic study of the Penicillium genus elucidates a diverse pangenome and 15 lateral gene transfer events.</title>
        <authorList>
            <person name="Petersen C."/>
            <person name="Sorensen T."/>
            <person name="Nielsen M.R."/>
            <person name="Sondergaard T.E."/>
            <person name="Sorensen J.L."/>
            <person name="Fitzpatrick D.A."/>
            <person name="Frisvad J.C."/>
            <person name="Nielsen K.L."/>
        </authorList>
    </citation>
    <scope>NUCLEOTIDE SEQUENCE</scope>
    <source>
        <strain evidence="5">IBT 17514</strain>
    </source>
</reference>
<keyword evidence="6" id="KW-1185">Reference proteome</keyword>
<reference evidence="5" key="2">
    <citation type="submission" date="2023-01" db="EMBL/GenBank/DDBJ databases">
        <authorList>
            <person name="Petersen C."/>
        </authorList>
    </citation>
    <scope>NUCLEOTIDE SEQUENCE</scope>
    <source>
        <strain evidence="5">IBT 17514</strain>
    </source>
</reference>
<feature type="active site" description="Charge relay system" evidence="3">
    <location>
        <position position="133"/>
    </location>
</feature>
<dbReference type="Gene3D" id="3.90.1300.10">
    <property type="entry name" value="Amidase signature (AS) domain"/>
    <property type="match status" value="1"/>
</dbReference>
<name>A0AAD6MW50_9EURO</name>
<keyword evidence="2" id="KW-0378">Hydrolase</keyword>
<evidence type="ECO:0000256" key="2">
    <source>
        <dbReference type="ARBA" id="ARBA00022801"/>
    </source>
</evidence>
<evidence type="ECO:0000256" key="3">
    <source>
        <dbReference type="PIRSR" id="PIRSR001221-1"/>
    </source>
</evidence>
<dbReference type="PIRSF" id="PIRSF001221">
    <property type="entry name" value="Amidase_fungi"/>
    <property type="match status" value="1"/>
</dbReference>
<comment type="caution">
    <text evidence="5">The sequence shown here is derived from an EMBL/GenBank/DDBJ whole genome shotgun (WGS) entry which is preliminary data.</text>
</comment>
<dbReference type="SUPFAM" id="SSF75304">
    <property type="entry name" value="Amidase signature (AS) enzymes"/>
    <property type="match status" value="1"/>
</dbReference>
<dbReference type="PANTHER" id="PTHR46072">
    <property type="entry name" value="AMIDASE-RELATED-RELATED"/>
    <property type="match status" value="1"/>
</dbReference>
<proteinExistence type="inferred from homology"/>
<dbReference type="Proteomes" id="UP001215712">
    <property type="component" value="Unassembled WGS sequence"/>
</dbReference>
<feature type="active site" description="Charge relay system" evidence="3">
    <location>
        <position position="208"/>
    </location>
</feature>
<dbReference type="InterPro" id="IPR036928">
    <property type="entry name" value="AS_sf"/>
</dbReference>
<dbReference type="InterPro" id="IPR023631">
    <property type="entry name" value="Amidase_dom"/>
</dbReference>
<comment type="similarity">
    <text evidence="1">Belongs to the amidase family.</text>
</comment>
<organism evidence="5 6">
    <name type="scientific">Penicillium malachiteum</name>
    <dbReference type="NCBI Taxonomy" id="1324776"/>
    <lineage>
        <taxon>Eukaryota</taxon>
        <taxon>Fungi</taxon>
        <taxon>Dikarya</taxon>
        <taxon>Ascomycota</taxon>
        <taxon>Pezizomycotina</taxon>
        <taxon>Eurotiomycetes</taxon>
        <taxon>Eurotiomycetidae</taxon>
        <taxon>Eurotiales</taxon>
        <taxon>Aspergillaceae</taxon>
        <taxon>Penicillium</taxon>
    </lineage>
</organism>
<sequence length="537" mass="58672">MSQTWQEIASSKRERLNSSIPPEWVIPSSFCPPAEQTDVSKFIAQSGWFTESEIDILSTPATTLQLLLAQGLITSEKVTLAFCKSASVAQQLINPVTEILFDEALATAKALDEYLKVNGKPKGPLHGIPISLKDNFNVKGKDSSLGFTSMVGKPAESNGPLAQLLLDAGAVLYVKTNVPPGMKRAETYNEVFGKTVNPMNSLWAVGGSSGGEGALISFGGSCLGVGSDLGGSCRIPAACGGLFTLRPSVGRWSISKNTVCTPGQDSIPAVPGPMAKTLDDVIMFSKAFADQAPWTYDPQCVPLKWQEIEPKSRLKLAVMWNDGLVAPTPPVQRALEGTVKTLKEAGHEIIDWKVSAEDMQDMADMSFGIFLADSGNWLKKVLEPTGEPVPPGMLWPITGNPKTLIELQEFHVWRDNVRMKWLQKWNSFEGLDGVLIPTSPYGIPEHGKFKYANYTMLWNSIDYPASSFPSGYYVDKDLDKPYTDYTPLGNFDKTVHEEYNPVVCHGAPVSLQIVGRRLEEEKVLMMTKIVHEALSKA</sequence>
<accession>A0AAD6MW50</accession>
<feature type="active site" description="Acyl-ester intermediate" evidence="3">
    <location>
        <position position="232"/>
    </location>
</feature>
<dbReference type="GO" id="GO:0016787">
    <property type="term" value="F:hydrolase activity"/>
    <property type="evidence" value="ECO:0007669"/>
    <property type="project" value="UniProtKB-KW"/>
</dbReference>
<feature type="domain" description="Amidase" evidence="4">
    <location>
        <begin position="78"/>
        <end position="524"/>
    </location>
</feature>
<dbReference type="EMBL" id="JAQJAN010000006">
    <property type="protein sequence ID" value="KAJ5727181.1"/>
    <property type="molecule type" value="Genomic_DNA"/>
</dbReference>
<dbReference type="PANTHER" id="PTHR46072:SF11">
    <property type="entry name" value="AMIDASE-RELATED"/>
    <property type="match status" value="1"/>
</dbReference>
<dbReference type="Pfam" id="PF01425">
    <property type="entry name" value="Amidase"/>
    <property type="match status" value="1"/>
</dbReference>
<evidence type="ECO:0000313" key="5">
    <source>
        <dbReference type="EMBL" id="KAJ5727181.1"/>
    </source>
</evidence>
<evidence type="ECO:0000256" key="1">
    <source>
        <dbReference type="ARBA" id="ARBA00009199"/>
    </source>
</evidence>
<evidence type="ECO:0000313" key="6">
    <source>
        <dbReference type="Proteomes" id="UP001215712"/>
    </source>
</evidence>
<dbReference type="AlphaFoldDB" id="A0AAD6MW50"/>
<protein>
    <submittedName>
        <fullName evidence="5">Acetamidase</fullName>
    </submittedName>
</protein>
<evidence type="ECO:0000259" key="4">
    <source>
        <dbReference type="Pfam" id="PF01425"/>
    </source>
</evidence>